<organism evidence="2">
    <name type="scientific">Thermofilum pendens</name>
    <dbReference type="NCBI Taxonomy" id="2269"/>
    <lineage>
        <taxon>Archaea</taxon>
        <taxon>Thermoproteota</taxon>
        <taxon>Thermoprotei</taxon>
        <taxon>Thermofilales</taxon>
        <taxon>Thermofilaceae</taxon>
        <taxon>Thermofilum</taxon>
    </lineage>
</organism>
<dbReference type="InterPro" id="IPR015947">
    <property type="entry name" value="PUA-like_sf"/>
</dbReference>
<gene>
    <name evidence="2" type="ORF">ENP77_00940</name>
</gene>
<dbReference type="SMART" id="SM00359">
    <property type="entry name" value="PUA"/>
    <property type="match status" value="1"/>
</dbReference>
<dbReference type="InterPro" id="IPR004521">
    <property type="entry name" value="Uncharacterised_CHP00451"/>
</dbReference>
<evidence type="ECO:0000313" key="2">
    <source>
        <dbReference type="EMBL" id="HEB48350.1"/>
    </source>
</evidence>
<evidence type="ECO:0000259" key="1">
    <source>
        <dbReference type="SMART" id="SM00359"/>
    </source>
</evidence>
<proteinExistence type="predicted"/>
<accession>A0A7C1PCX5</accession>
<dbReference type="EMBL" id="DSKP01000033">
    <property type="protein sequence ID" value="HEB48350.1"/>
    <property type="molecule type" value="Genomic_DNA"/>
</dbReference>
<dbReference type="NCBIfam" id="TIGR00451">
    <property type="entry name" value="unchar_dom_2"/>
    <property type="match status" value="1"/>
</dbReference>
<reference evidence="2" key="1">
    <citation type="journal article" date="2020" name="mSystems">
        <title>Genome- and Community-Level Interaction Insights into Carbon Utilization and Element Cycling Functions of Hydrothermarchaeota in Hydrothermal Sediment.</title>
        <authorList>
            <person name="Zhou Z."/>
            <person name="Liu Y."/>
            <person name="Xu W."/>
            <person name="Pan J."/>
            <person name="Luo Z.H."/>
            <person name="Li M."/>
        </authorList>
    </citation>
    <scope>NUCLEOTIDE SEQUENCE [LARGE SCALE GENOMIC DNA]</scope>
    <source>
        <strain evidence="2">SpSt-25</strain>
    </source>
</reference>
<dbReference type="SUPFAM" id="SSF88802">
    <property type="entry name" value="Pre-PUA domain"/>
    <property type="match status" value="1"/>
</dbReference>
<comment type="caution">
    <text evidence="2">The sequence shown here is derived from an EMBL/GenBank/DDBJ whole genome shotgun (WGS) entry which is preliminary data.</text>
</comment>
<dbReference type="InterPro" id="IPR029402">
    <property type="entry name" value="TGT_C2"/>
</dbReference>
<feature type="domain" description="PUA" evidence="1">
    <location>
        <begin position="87"/>
        <end position="160"/>
    </location>
</feature>
<dbReference type="Gene3D" id="2.30.130.10">
    <property type="entry name" value="PUA domain"/>
    <property type="match status" value="1"/>
</dbReference>
<dbReference type="SUPFAM" id="SSF88697">
    <property type="entry name" value="PUA domain-like"/>
    <property type="match status" value="1"/>
</dbReference>
<dbReference type="InterPro" id="IPR002478">
    <property type="entry name" value="PUA"/>
</dbReference>
<sequence>MSHIECEKASEWELKQIITVVKYLYGIDISFLLKSREVCVSRSPATGRVRHVYLDGVLVMSLRSCDGFLVFTPAGWKTLREASLRLREVVVSADVARFVAEGKSLFSKHVEAADPEILPGDEVCVVSDDRIVAVGKAILPGKDMGIIRRGRAVKIRRGVS</sequence>
<dbReference type="InterPro" id="IPR036974">
    <property type="entry name" value="PUA_sf"/>
</dbReference>
<dbReference type="CDD" id="cd21149">
    <property type="entry name" value="PUA_archaeosine_TGT"/>
    <property type="match status" value="1"/>
</dbReference>
<dbReference type="Pfam" id="PF14810">
    <property type="entry name" value="TGT_C2"/>
    <property type="match status" value="1"/>
</dbReference>
<dbReference type="Pfam" id="PF01472">
    <property type="entry name" value="PUA"/>
    <property type="match status" value="1"/>
</dbReference>
<dbReference type="AlphaFoldDB" id="A0A7C1PCX5"/>
<protein>
    <submittedName>
        <fullName evidence="2">Pseudouridine synthase</fullName>
    </submittedName>
</protein>
<name>A0A7C1PCX5_THEPE</name>
<dbReference type="Gene3D" id="3.10.450.90">
    <property type="entry name" value="ArcTGT, C2 domain"/>
    <property type="match status" value="1"/>
</dbReference>
<dbReference type="GO" id="GO:0003723">
    <property type="term" value="F:RNA binding"/>
    <property type="evidence" value="ECO:0007669"/>
    <property type="project" value="InterPro"/>
</dbReference>
<dbReference type="PROSITE" id="PS50890">
    <property type="entry name" value="PUA"/>
    <property type="match status" value="1"/>
</dbReference>
<dbReference type="InterPro" id="IPR038250">
    <property type="entry name" value="TGT_C2_sf"/>
</dbReference>